<name>A0ABD5T0G6_9EURY</name>
<evidence type="ECO:0000259" key="3">
    <source>
        <dbReference type="Pfam" id="PF04967"/>
    </source>
</evidence>
<protein>
    <submittedName>
        <fullName evidence="4">Helix-turn-helix domain-containing protein</fullName>
    </submittedName>
</protein>
<accession>A0ABD5T0G6</accession>
<gene>
    <name evidence="4" type="ORF">ACFQDD_04020</name>
</gene>
<dbReference type="EMBL" id="JBHSWT010000114">
    <property type="protein sequence ID" value="MFC6770694.1"/>
    <property type="molecule type" value="Genomic_DNA"/>
</dbReference>
<dbReference type="Pfam" id="PF04967">
    <property type="entry name" value="HTH_10"/>
    <property type="match status" value="1"/>
</dbReference>
<keyword evidence="5" id="KW-1185">Reference proteome</keyword>
<dbReference type="InterPro" id="IPR007050">
    <property type="entry name" value="HTH_bacterioopsin"/>
</dbReference>
<feature type="domain" description="HTH bat-type" evidence="3">
    <location>
        <begin position="1"/>
        <end position="38"/>
    </location>
</feature>
<comment type="caution">
    <text evidence="4">The sequence shown here is derived from an EMBL/GenBank/DDBJ whole genome shotgun (WGS) entry which is preliminary data.</text>
</comment>
<evidence type="ECO:0000313" key="5">
    <source>
        <dbReference type="Proteomes" id="UP001596274"/>
    </source>
</evidence>
<evidence type="ECO:0000313" key="4">
    <source>
        <dbReference type="EMBL" id="MFC6770694.1"/>
    </source>
</evidence>
<dbReference type="AlphaFoldDB" id="A0ABD5T0G6"/>
<dbReference type="Proteomes" id="UP001596274">
    <property type="component" value="Unassembled WGS sequence"/>
</dbReference>
<evidence type="ECO:0000256" key="1">
    <source>
        <dbReference type="ARBA" id="ARBA00023015"/>
    </source>
</evidence>
<proteinExistence type="predicted"/>
<organism evidence="4 5">
    <name type="scientific">Halorubrum pallidum</name>
    <dbReference type="NCBI Taxonomy" id="1526114"/>
    <lineage>
        <taxon>Archaea</taxon>
        <taxon>Methanobacteriati</taxon>
        <taxon>Methanobacteriota</taxon>
        <taxon>Stenosarchaea group</taxon>
        <taxon>Halobacteria</taxon>
        <taxon>Halobacteriales</taxon>
        <taxon>Haloferacaceae</taxon>
        <taxon>Halorubrum</taxon>
    </lineage>
</organism>
<sequence>MGYYEIPRGCTTKELADELEISDQAVTERLRRAIVALVTYTLPIGEEDQ</sequence>
<dbReference type="InterPro" id="IPR013324">
    <property type="entry name" value="RNA_pol_sigma_r3/r4-like"/>
</dbReference>
<keyword evidence="2" id="KW-0804">Transcription</keyword>
<keyword evidence="1" id="KW-0805">Transcription regulation</keyword>
<evidence type="ECO:0000256" key="2">
    <source>
        <dbReference type="ARBA" id="ARBA00023163"/>
    </source>
</evidence>
<dbReference type="SUPFAM" id="SSF88659">
    <property type="entry name" value="Sigma3 and sigma4 domains of RNA polymerase sigma factors"/>
    <property type="match status" value="1"/>
</dbReference>
<reference evidence="4 5" key="1">
    <citation type="journal article" date="2019" name="Int. J. Syst. Evol. Microbiol.">
        <title>The Global Catalogue of Microorganisms (GCM) 10K type strain sequencing project: providing services to taxonomists for standard genome sequencing and annotation.</title>
        <authorList>
            <consortium name="The Broad Institute Genomics Platform"/>
            <consortium name="The Broad Institute Genome Sequencing Center for Infectious Disease"/>
            <person name="Wu L."/>
            <person name="Ma J."/>
        </authorList>
    </citation>
    <scope>NUCLEOTIDE SEQUENCE [LARGE SCALE GENOMIC DNA]</scope>
    <source>
        <strain evidence="4 5">PJ61</strain>
    </source>
</reference>